<reference evidence="2 3" key="1">
    <citation type="submission" date="2021-01" db="EMBL/GenBank/DDBJ databases">
        <title>Whole genome shotgun sequence of Cellulomonas phragmiteti NBRC 110785.</title>
        <authorList>
            <person name="Komaki H."/>
            <person name="Tamura T."/>
        </authorList>
    </citation>
    <scope>NUCLEOTIDE SEQUENCE [LARGE SCALE GENOMIC DNA]</scope>
    <source>
        <strain evidence="2 3">NBRC 110785</strain>
    </source>
</reference>
<organism evidence="2 3">
    <name type="scientific">Cellulomonas phragmiteti</name>
    <dbReference type="NCBI Taxonomy" id="478780"/>
    <lineage>
        <taxon>Bacteria</taxon>
        <taxon>Bacillati</taxon>
        <taxon>Actinomycetota</taxon>
        <taxon>Actinomycetes</taxon>
        <taxon>Micrococcales</taxon>
        <taxon>Cellulomonadaceae</taxon>
        <taxon>Cellulomonas</taxon>
    </lineage>
</organism>
<keyword evidence="3" id="KW-1185">Reference proteome</keyword>
<dbReference type="RefSeq" id="WP_203670426.1">
    <property type="nucleotide sequence ID" value="NZ_BONP01000001.1"/>
</dbReference>
<dbReference type="Proteomes" id="UP000614741">
    <property type="component" value="Unassembled WGS sequence"/>
</dbReference>
<protein>
    <recommendedName>
        <fullName evidence="4">YdhG-like domain-containing protein</fullName>
    </recommendedName>
</protein>
<feature type="compositionally biased region" description="Basic and acidic residues" evidence="1">
    <location>
        <begin position="18"/>
        <end position="31"/>
    </location>
</feature>
<dbReference type="Gene3D" id="3.90.1150.200">
    <property type="match status" value="1"/>
</dbReference>
<accession>A0ABQ4DHG6</accession>
<dbReference type="EMBL" id="BONP01000001">
    <property type="protein sequence ID" value="GIG38361.1"/>
    <property type="molecule type" value="Genomic_DNA"/>
</dbReference>
<feature type="region of interest" description="Disordered" evidence="1">
    <location>
        <begin position="1"/>
        <end position="39"/>
    </location>
</feature>
<evidence type="ECO:0000313" key="3">
    <source>
        <dbReference type="Proteomes" id="UP000614741"/>
    </source>
</evidence>
<dbReference type="SUPFAM" id="SSF159888">
    <property type="entry name" value="YdhG-like"/>
    <property type="match status" value="1"/>
</dbReference>
<proteinExistence type="predicted"/>
<comment type="caution">
    <text evidence="2">The sequence shown here is derived from an EMBL/GenBank/DDBJ whole genome shotgun (WGS) entry which is preliminary data.</text>
</comment>
<evidence type="ECO:0000256" key="1">
    <source>
        <dbReference type="SAM" id="MobiDB-lite"/>
    </source>
</evidence>
<evidence type="ECO:0000313" key="2">
    <source>
        <dbReference type="EMBL" id="GIG38361.1"/>
    </source>
</evidence>
<evidence type="ECO:0008006" key="4">
    <source>
        <dbReference type="Google" id="ProtNLM"/>
    </source>
</evidence>
<sequence length="150" mass="16038">MGSTSESGAGGFTAQERAAMKDRAAELREQAGQRGKGAAAAKQEAAVLATIAEMPDVDRVLAEQVHAIVREHAPQLAPRTWYGQPAYARDGRVVCFFQAASKFDTRFATLGFNDVAELEDGPMWPTAFSLTSVTPEVERTVAALVRRAAG</sequence>
<name>A0ABQ4DHG6_9CELL</name>
<gene>
    <name evidence="2" type="ORF">Cph01nite_01230</name>
</gene>